<evidence type="ECO:0000313" key="2">
    <source>
        <dbReference type="Proteomes" id="UP001152759"/>
    </source>
</evidence>
<keyword evidence="2" id="KW-1185">Reference proteome</keyword>
<proteinExistence type="predicted"/>
<organism evidence="1 2">
    <name type="scientific">Bemisia tabaci</name>
    <name type="common">Sweetpotato whitefly</name>
    <name type="synonym">Aleurodes tabaci</name>
    <dbReference type="NCBI Taxonomy" id="7038"/>
    <lineage>
        <taxon>Eukaryota</taxon>
        <taxon>Metazoa</taxon>
        <taxon>Ecdysozoa</taxon>
        <taxon>Arthropoda</taxon>
        <taxon>Hexapoda</taxon>
        <taxon>Insecta</taxon>
        <taxon>Pterygota</taxon>
        <taxon>Neoptera</taxon>
        <taxon>Paraneoptera</taxon>
        <taxon>Hemiptera</taxon>
        <taxon>Sternorrhyncha</taxon>
        <taxon>Aleyrodoidea</taxon>
        <taxon>Aleyrodidae</taxon>
        <taxon>Aleyrodinae</taxon>
        <taxon>Bemisia</taxon>
    </lineage>
</organism>
<sequence>MDLAHEDWSLRTDEAMQEFLTSRNESVLVLFYDEDKLVAVCGFPSFELPDLMYFVKCSDADVTLENFHRLIAFGSVKNLPEAALLTLLEQIYAPVYFNIKDWPDRVGDSSVANNVVAESSAVQGGWSVCDSDPSYSLAFDSKSCGQK</sequence>
<evidence type="ECO:0000313" key="1">
    <source>
        <dbReference type="EMBL" id="CAH0393946.1"/>
    </source>
</evidence>
<name>A0A9P0AMI5_BEMTA</name>
<reference evidence="1" key="1">
    <citation type="submission" date="2021-12" db="EMBL/GenBank/DDBJ databases">
        <authorList>
            <person name="King R."/>
        </authorList>
    </citation>
    <scope>NUCLEOTIDE SEQUENCE</scope>
</reference>
<dbReference type="Proteomes" id="UP001152759">
    <property type="component" value="Chromosome 7"/>
</dbReference>
<accession>A0A9P0AMI5</accession>
<dbReference type="AlphaFoldDB" id="A0A9P0AMI5"/>
<gene>
    <name evidence="1" type="ORF">BEMITA_LOCUS12297</name>
</gene>
<dbReference type="EMBL" id="OU963868">
    <property type="protein sequence ID" value="CAH0393946.1"/>
    <property type="molecule type" value="Genomic_DNA"/>
</dbReference>
<protein>
    <submittedName>
        <fullName evidence="1">Uncharacterized protein</fullName>
    </submittedName>
</protein>